<proteinExistence type="predicted"/>
<dbReference type="EMBL" id="BMAV01022816">
    <property type="protein sequence ID" value="GFY78084.1"/>
    <property type="molecule type" value="Genomic_DNA"/>
</dbReference>
<evidence type="ECO:0000313" key="3">
    <source>
        <dbReference type="Proteomes" id="UP000886998"/>
    </source>
</evidence>
<dbReference type="AlphaFoldDB" id="A0A8X6WWQ5"/>
<name>A0A8X6WWQ5_9ARAC</name>
<reference evidence="1" key="1">
    <citation type="submission" date="2020-08" db="EMBL/GenBank/DDBJ databases">
        <title>Multicomponent nature underlies the extraordinary mechanical properties of spider dragline silk.</title>
        <authorList>
            <person name="Kono N."/>
            <person name="Nakamura H."/>
            <person name="Mori M."/>
            <person name="Yoshida Y."/>
            <person name="Ohtoshi R."/>
            <person name="Malay A.D."/>
            <person name="Moran D.A.P."/>
            <person name="Tomita M."/>
            <person name="Numata K."/>
            <person name="Arakawa K."/>
        </authorList>
    </citation>
    <scope>NUCLEOTIDE SEQUENCE</scope>
</reference>
<dbReference type="Proteomes" id="UP000886998">
    <property type="component" value="Unassembled WGS sequence"/>
</dbReference>
<organism evidence="1 3">
    <name type="scientific">Trichonephila inaurata madagascariensis</name>
    <dbReference type="NCBI Taxonomy" id="2747483"/>
    <lineage>
        <taxon>Eukaryota</taxon>
        <taxon>Metazoa</taxon>
        <taxon>Ecdysozoa</taxon>
        <taxon>Arthropoda</taxon>
        <taxon>Chelicerata</taxon>
        <taxon>Arachnida</taxon>
        <taxon>Araneae</taxon>
        <taxon>Araneomorphae</taxon>
        <taxon>Entelegynae</taxon>
        <taxon>Araneoidea</taxon>
        <taxon>Nephilidae</taxon>
        <taxon>Trichonephila</taxon>
        <taxon>Trichonephila inaurata</taxon>
    </lineage>
</organism>
<evidence type="ECO:0000313" key="2">
    <source>
        <dbReference type="EMBL" id="GFY78084.1"/>
    </source>
</evidence>
<dbReference type="EMBL" id="BMAV01002695">
    <property type="protein sequence ID" value="GFY41819.1"/>
    <property type="molecule type" value="Genomic_DNA"/>
</dbReference>
<protein>
    <submittedName>
        <fullName evidence="1">Uncharacterized protein</fullName>
    </submittedName>
</protein>
<evidence type="ECO:0000313" key="1">
    <source>
        <dbReference type="EMBL" id="GFY41819.1"/>
    </source>
</evidence>
<keyword evidence="3" id="KW-1185">Reference proteome</keyword>
<sequence length="86" mass="10128">METSVIKCPDKEKLRMRKILPRPMHRKTIVAYNNVGMVWSLIVRNASAFMPQEKFWLNCTQLYQNILKATFSNHMVFRTAARALSR</sequence>
<comment type="caution">
    <text evidence="1">The sequence shown here is derived from an EMBL/GenBank/DDBJ whole genome shotgun (WGS) entry which is preliminary data.</text>
</comment>
<accession>A0A8X6WWQ5</accession>
<gene>
    <name evidence="2" type="ORF">TNIN_218531</name>
    <name evidence="1" type="ORF">TNIN_22491</name>
</gene>